<name>A0A0F7L1K3_9VIRU</name>
<accession>A0A0F7L1K3</accession>
<protein>
    <submittedName>
        <fullName evidence="1">Uncharacterized protein</fullName>
    </submittedName>
</protein>
<dbReference type="EMBL" id="KR029583">
    <property type="protein sequence ID" value="AKH46434.1"/>
    <property type="molecule type" value="Genomic_DNA"/>
</dbReference>
<organism evidence="1">
    <name type="scientific">uncultured marine virus</name>
    <dbReference type="NCBI Taxonomy" id="186617"/>
    <lineage>
        <taxon>Viruses</taxon>
        <taxon>environmental samples</taxon>
    </lineage>
</organism>
<reference evidence="1" key="1">
    <citation type="journal article" date="2015" name="Front. Microbiol.">
        <title>Combining genomic sequencing methods to explore viral diversity and reveal potential virus-host interactions.</title>
        <authorList>
            <person name="Chow C.E."/>
            <person name="Winget D.M."/>
            <person name="White R.A.III."/>
            <person name="Hallam S.J."/>
            <person name="Suttle C.A."/>
        </authorList>
    </citation>
    <scope>NUCLEOTIDE SEQUENCE</scope>
    <source>
        <strain evidence="1">Anoxic3_8</strain>
    </source>
</reference>
<evidence type="ECO:0000313" key="1">
    <source>
        <dbReference type="EMBL" id="AKH46434.1"/>
    </source>
</evidence>
<sequence length="338" mass="37016">MTNEEVEQLIATIEEVGLDNAAEVWGMSIKEIIDIYPVEEYLDATNQFPYKEEESTPFTPDYSKTEEFEGEGITSEFLPGDSMVADSITWLAEKAGIPPEAALAMAGVVGKNPKNIKKGGGMLSKFLNDTFASKGLKASQKAKRGSTGEVVKGTSRKLKDSNLRPSISTKTADRYKSMADKVKGDRATKAVAGTTAAAIVGGAIDRGLSGNRGPDGSLQEAPITDKKVVGEFDNEANNRAMVKQMNDPDGFLQRQMRKKSTSGKTEQFGQEDGRIVKEAPETMGNQYGYHKREGQNFWTVNNDDPYWDTHEMGTGDAWSDAEVKKAPAKELDWSSWFN</sequence>
<reference evidence="1" key="2">
    <citation type="submission" date="2015-03" db="EMBL/GenBank/DDBJ databases">
        <authorList>
            <person name="Chow C.-E.T."/>
            <person name="Winget D.M."/>
            <person name="White R.A.III."/>
            <person name="Hallam S.J."/>
            <person name="Suttle C.A."/>
        </authorList>
    </citation>
    <scope>NUCLEOTIDE SEQUENCE</scope>
    <source>
        <strain evidence="1">Anoxic3_8</strain>
    </source>
</reference>
<proteinExistence type="predicted"/>